<keyword evidence="3" id="KW-1185">Reference proteome</keyword>
<reference evidence="2 3" key="1">
    <citation type="submission" date="2024-05" db="EMBL/GenBank/DDBJ databases">
        <title>Genome sequencing and assembly of Indian major carp, Cirrhinus mrigala (Hamilton, 1822).</title>
        <authorList>
            <person name="Mohindra V."/>
            <person name="Chowdhury L.M."/>
            <person name="Lal K."/>
            <person name="Jena J.K."/>
        </authorList>
    </citation>
    <scope>NUCLEOTIDE SEQUENCE [LARGE SCALE GENOMIC DNA]</scope>
    <source>
        <strain evidence="2">CM1030</strain>
        <tissue evidence="2">Blood</tissue>
    </source>
</reference>
<feature type="region of interest" description="Disordered" evidence="1">
    <location>
        <begin position="1"/>
        <end position="56"/>
    </location>
</feature>
<evidence type="ECO:0000313" key="2">
    <source>
        <dbReference type="EMBL" id="KAL0165339.1"/>
    </source>
</evidence>
<evidence type="ECO:0000256" key="1">
    <source>
        <dbReference type="SAM" id="MobiDB-lite"/>
    </source>
</evidence>
<comment type="caution">
    <text evidence="2">The sequence shown here is derived from an EMBL/GenBank/DDBJ whole genome shotgun (WGS) entry which is preliminary data.</text>
</comment>
<dbReference type="AlphaFoldDB" id="A0ABD0NU37"/>
<feature type="non-terminal residue" evidence="2">
    <location>
        <position position="56"/>
    </location>
</feature>
<accession>A0ABD0NU37</accession>
<gene>
    <name evidence="2" type="ORF">M9458_041092</name>
</gene>
<protein>
    <submittedName>
        <fullName evidence="2">Uncharacterized protein</fullName>
    </submittedName>
</protein>
<dbReference type="EMBL" id="JAMKFB020000020">
    <property type="protein sequence ID" value="KAL0165339.1"/>
    <property type="molecule type" value="Genomic_DNA"/>
</dbReference>
<feature type="non-terminal residue" evidence="2">
    <location>
        <position position="1"/>
    </location>
</feature>
<feature type="compositionally biased region" description="Basic and acidic residues" evidence="1">
    <location>
        <begin position="36"/>
        <end position="56"/>
    </location>
</feature>
<sequence length="56" mass="6210">ALVGAGDSRGGEHPERRADHSQPDGAHPTRGLRGATDAHHTLRRGRFDHQDRHVQR</sequence>
<evidence type="ECO:0000313" key="3">
    <source>
        <dbReference type="Proteomes" id="UP001529510"/>
    </source>
</evidence>
<name>A0ABD0NU37_CIRMR</name>
<organism evidence="2 3">
    <name type="scientific">Cirrhinus mrigala</name>
    <name type="common">Mrigala</name>
    <dbReference type="NCBI Taxonomy" id="683832"/>
    <lineage>
        <taxon>Eukaryota</taxon>
        <taxon>Metazoa</taxon>
        <taxon>Chordata</taxon>
        <taxon>Craniata</taxon>
        <taxon>Vertebrata</taxon>
        <taxon>Euteleostomi</taxon>
        <taxon>Actinopterygii</taxon>
        <taxon>Neopterygii</taxon>
        <taxon>Teleostei</taxon>
        <taxon>Ostariophysi</taxon>
        <taxon>Cypriniformes</taxon>
        <taxon>Cyprinidae</taxon>
        <taxon>Labeoninae</taxon>
        <taxon>Labeonini</taxon>
        <taxon>Cirrhinus</taxon>
    </lineage>
</organism>
<proteinExistence type="predicted"/>
<dbReference type="Proteomes" id="UP001529510">
    <property type="component" value="Unassembled WGS sequence"/>
</dbReference>
<feature type="compositionally biased region" description="Basic and acidic residues" evidence="1">
    <location>
        <begin position="9"/>
        <end position="22"/>
    </location>
</feature>